<keyword evidence="1" id="KW-0812">Transmembrane</keyword>
<feature type="transmembrane region" description="Helical" evidence="1">
    <location>
        <begin position="219"/>
        <end position="240"/>
    </location>
</feature>
<feature type="transmembrane region" description="Helical" evidence="1">
    <location>
        <begin position="179"/>
        <end position="199"/>
    </location>
</feature>
<keyword evidence="3" id="KW-1185">Reference proteome</keyword>
<feature type="transmembrane region" description="Helical" evidence="1">
    <location>
        <begin position="62"/>
        <end position="83"/>
    </location>
</feature>
<proteinExistence type="predicted"/>
<gene>
    <name evidence="2" type="ORF">GMD78_13580</name>
</gene>
<evidence type="ECO:0000256" key="1">
    <source>
        <dbReference type="SAM" id="Phobius"/>
    </source>
</evidence>
<keyword evidence="1" id="KW-0472">Membrane</keyword>
<feature type="transmembrane region" description="Helical" evidence="1">
    <location>
        <begin position="104"/>
        <end position="132"/>
    </location>
</feature>
<dbReference type="EMBL" id="WOCA01000011">
    <property type="protein sequence ID" value="MUK89394.1"/>
    <property type="molecule type" value="Genomic_DNA"/>
</dbReference>
<comment type="caution">
    <text evidence="2">The sequence shown here is derived from an EMBL/GenBank/DDBJ whole genome shotgun (WGS) entry which is preliminary data.</text>
</comment>
<protein>
    <submittedName>
        <fullName evidence="2">Uncharacterized protein</fullName>
    </submittedName>
</protein>
<feature type="transmembrane region" description="Helical" evidence="1">
    <location>
        <begin position="152"/>
        <end position="172"/>
    </location>
</feature>
<accession>A0A6N8FLZ0</accession>
<reference evidence="2 3" key="1">
    <citation type="submission" date="2019-11" db="EMBL/GenBank/DDBJ databases">
        <authorList>
            <person name="Li X."/>
        </authorList>
    </citation>
    <scope>NUCLEOTIDE SEQUENCE [LARGE SCALE GENOMIC DNA]</scope>
    <source>
        <strain evidence="2 3">L9</strain>
    </source>
</reference>
<organism evidence="2 3">
    <name type="scientific">Ornithinibacillus caprae</name>
    <dbReference type="NCBI Taxonomy" id="2678566"/>
    <lineage>
        <taxon>Bacteria</taxon>
        <taxon>Bacillati</taxon>
        <taxon>Bacillota</taxon>
        <taxon>Bacilli</taxon>
        <taxon>Bacillales</taxon>
        <taxon>Bacillaceae</taxon>
        <taxon>Ornithinibacillus</taxon>
    </lineage>
</organism>
<sequence>MMSLVNVNLGNVVKKQYLFKLRSYVGVFTSLVVLQLIALLFSLGGTGGGGGGSGNFHVMINYYSGDVVIIFTILWVFINGILITTKAYREDDFSFVTNRLTNNLSNILFLLTASLVGGVTAIASGILLKVIRYFFFNAEPIITTFSISTIEIIYGVLATILYVFLFGSLGYLVGSLVQLYKKLAIILPVAFFGILFALASRDIMLVEGVGEFYFKETSFLLFTVKVITTSGILLIVSLTISNRQEVRL</sequence>
<evidence type="ECO:0000313" key="2">
    <source>
        <dbReference type="EMBL" id="MUK89394.1"/>
    </source>
</evidence>
<keyword evidence="1" id="KW-1133">Transmembrane helix</keyword>
<dbReference type="RefSeq" id="WP_155669368.1">
    <property type="nucleotide sequence ID" value="NZ_WOCA01000011.1"/>
</dbReference>
<feature type="transmembrane region" description="Helical" evidence="1">
    <location>
        <begin position="21"/>
        <end position="42"/>
    </location>
</feature>
<name>A0A6N8FLZ0_9BACI</name>
<dbReference type="AlphaFoldDB" id="A0A6N8FLZ0"/>
<dbReference type="Proteomes" id="UP000469125">
    <property type="component" value="Unassembled WGS sequence"/>
</dbReference>
<evidence type="ECO:0000313" key="3">
    <source>
        <dbReference type="Proteomes" id="UP000469125"/>
    </source>
</evidence>